<evidence type="ECO:0000256" key="3">
    <source>
        <dbReference type="ARBA" id="ARBA00023002"/>
    </source>
</evidence>
<evidence type="ECO:0000256" key="4">
    <source>
        <dbReference type="ARBA" id="ARBA00023004"/>
    </source>
</evidence>
<dbReference type="RefSeq" id="WP_071902787.1">
    <property type="nucleotide sequence ID" value="NZ_MPIN01000011.1"/>
</dbReference>
<dbReference type="Pfam" id="PF19112">
    <property type="entry name" value="VanA_C"/>
    <property type="match status" value="2"/>
</dbReference>
<dbReference type="InterPro" id="IPR036922">
    <property type="entry name" value="Rieske_2Fe-2S_sf"/>
</dbReference>
<keyword evidence="2" id="KW-0479">Metal-binding</keyword>
<dbReference type="InterPro" id="IPR017941">
    <property type="entry name" value="Rieske_2Fe-2S"/>
</dbReference>
<feature type="domain" description="Rieske" evidence="6">
    <location>
        <begin position="14"/>
        <end position="119"/>
    </location>
</feature>
<dbReference type="InterPro" id="IPR015881">
    <property type="entry name" value="ARHD_Rieske_2Fe_2S"/>
</dbReference>
<reference evidence="8" key="1">
    <citation type="submission" date="2016-11" db="EMBL/GenBank/DDBJ databases">
        <authorList>
            <person name="Shukria A."/>
            <person name="Stevens D.C."/>
        </authorList>
    </citation>
    <scope>NUCLEOTIDE SEQUENCE [LARGE SCALE GENOMIC DNA]</scope>
    <source>
        <strain evidence="8">Cbfe23</strain>
    </source>
</reference>
<dbReference type="InterPro" id="IPR050584">
    <property type="entry name" value="Cholesterol_7-desaturase"/>
</dbReference>
<keyword evidence="3" id="KW-0560">Oxidoreductase</keyword>
<dbReference type="PROSITE" id="PS00570">
    <property type="entry name" value="RING_HYDROXYL_ALPHA"/>
    <property type="match status" value="1"/>
</dbReference>
<keyword evidence="1" id="KW-0001">2Fe-2S</keyword>
<dbReference type="Gene3D" id="2.102.10.10">
    <property type="entry name" value="Rieske [2Fe-2S] iron-sulphur domain"/>
    <property type="match status" value="1"/>
</dbReference>
<protein>
    <recommendedName>
        <fullName evidence="6">Rieske domain-containing protein</fullName>
    </recommendedName>
</protein>
<proteinExistence type="predicted"/>
<dbReference type="STRING" id="83449.BON30_34645"/>
<dbReference type="GO" id="GO:0051537">
    <property type="term" value="F:2 iron, 2 sulfur cluster binding"/>
    <property type="evidence" value="ECO:0007669"/>
    <property type="project" value="UniProtKB-KW"/>
</dbReference>
<organism evidence="7 8">
    <name type="scientific">Cystobacter ferrugineus</name>
    <dbReference type="NCBI Taxonomy" id="83449"/>
    <lineage>
        <taxon>Bacteria</taxon>
        <taxon>Pseudomonadati</taxon>
        <taxon>Myxococcota</taxon>
        <taxon>Myxococcia</taxon>
        <taxon>Myxococcales</taxon>
        <taxon>Cystobacterineae</taxon>
        <taxon>Archangiaceae</taxon>
        <taxon>Cystobacter</taxon>
    </lineage>
</organism>
<evidence type="ECO:0000256" key="2">
    <source>
        <dbReference type="ARBA" id="ARBA00022723"/>
    </source>
</evidence>
<dbReference type="GO" id="GO:0016491">
    <property type="term" value="F:oxidoreductase activity"/>
    <property type="evidence" value="ECO:0007669"/>
    <property type="project" value="UniProtKB-KW"/>
</dbReference>
<keyword evidence="4" id="KW-0408">Iron</keyword>
<dbReference type="Pfam" id="PF00355">
    <property type="entry name" value="Rieske"/>
    <property type="match status" value="1"/>
</dbReference>
<gene>
    <name evidence="7" type="ORF">BON30_34645</name>
</gene>
<dbReference type="OrthoDB" id="9800167at2"/>
<dbReference type="Proteomes" id="UP000182229">
    <property type="component" value="Unassembled WGS sequence"/>
</dbReference>
<dbReference type="PANTHER" id="PTHR21266:SF59">
    <property type="entry name" value="BLR4922 PROTEIN"/>
    <property type="match status" value="1"/>
</dbReference>
<dbReference type="GO" id="GO:0005506">
    <property type="term" value="F:iron ion binding"/>
    <property type="evidence" value="ECO:0007669"/>
    <property type="project" value="InterPro"/>
</dbReference>
<reference evidence="7 8" key="2">
    <citation type="submission" date="2016-12" db="EMBL/GenBank/DDBJ databases">
        <title>Draft Genome Sequence of Cystobacter ferrugineus Strain Cbfe23.</title>
        <authorList>
            <person name="Akbar S."/>
            <person name="Dowd S.E."/>
            <person name="Stevens D.C."/>
        </authorList>
    </citation>
    <scope>NUCLEOTIDE SEQUENCE [LARGE SCALE GENOMIC DNA]</scope>
    <source>
        <strain evidence="7 8">Cbfe23</strain>
    </source>
</reference>
<evidence type="ECO:0000259" key="6">
    <source>
        <dbReference type="PROSITE" id="PS51296"/>
    </source>
</evidence>
<dbReference type="SUPFAM" id="SSF50022">
    <property type="entry name" value="ISP domain"/>
    <property type="match status" value="1"/>
</dbReference>
<evidence type="ECO:0000256" key="5">
    <source>
        <dbReference type="ARBA" id="ARBA00023014"/>
    </source>
</evidence>
<accession>A0A1L9B209</accession>
<comment type="caution">
    <text evidence="7">The sequence shown here is derived from an EMBL/GenBank/DDBJ whole genome shotgun (WGS) entry which is preliminary data.</text>
</comment>
<dbReference type="AlphaFoldDB" id="A0A1L9B209"/>
<dbReference type="InterPro" id="IPR044043">
    <property type="entry name" value="VanA_C_cat"/>
</dbReference>
<sequence length="336" mass="37713">MLDGFAQEGLSDVWTPVAMSREVRGKPLGLTLAGERIVLFRDGRGTLAALKDQCPHRGVKLSLGKVGADGCLECPFHGWRFSASGSCTNIPLNALPEEKRQRYAVTAFAVRERGGFIWLYTRPGGEAPDEPYVPEALEKPGVHVGFYAETWNAHWTRAMENMLDSPHLPFVHQRTIGRALRRRMKPESTMEVELEHTPTGFRTHSSMDGVPPQGSLDWLRPNGMRLNIPIPGRLMQLHMWCIPVDANHTRMLLASARDFVHMQPLAALVDRYNTRILHEDRAIVESSHPVEAPPVSEERSVATDRATLAFRRWYHERKKQVTRGAPDEPAATPLAV</sequence>
<dbReference type="SUPFAM" id="SSF55961">
    <property type="entry name" value="Bet v1-like"/>
    <property type="match status" value="1"/>
</dbReference>
<evidence type="ECO:0000256" key="1">
    <source>
        <dbReference type="ARBA" id="ARBA00022714"/>
    </source>
</evidence>
<evidence type="ECO:0000313" key="7">
    <source>
        <dbReference type="EMBL" id="OJH36292.1"/>
    </source>
</evidence>
<dbReference type="PANTHER" id="PTHR21266">
    <property type="entry name" value="IRON-SULFUR DOMAIN CONTAINING PROTEIN"/>
    <property type="match status" value="1"/>
</dbReference>
<dbReference type="PROSITE" id="PS51296">
    <property type="entry name" value="RIESKE"/>
    <property type="match status" value="1"/>
</dbReference>
<evidence type="ECO:0000313" key="8">
    <source>
        <dbReference type="Proteomes" id="UP000182229"/>
    </source>
</evidence>
<keyword evidence="5" id="KW-0411">Iron-sulfur</keyword>
<dbReference type="Gene3D" id="3.90.380.10">
    <property type="entry name" value="Naphthalene 1,2-dioxygenase Alpha Subunit, Chain A, domain 1"/>
    <property type="match status" value="1"/>
</dbReference>
<keyword evidence="8" id="KW-1185">Reference proteome</keyword>
<name>A0A1L9B209_9BACT</name>
<dbReference type="CDD" id="cd03469">
    <property type="entry name" value="Rieske_RO_Alpha_N"/>
    <property type="match status" value="1"/>
</dbReference>
<dbReference type="EMBL" id="MPIN01000011">
    <property type="protein sequence ID" value="OJH36292.1"/>
    <property type="molecule type" value="Genomic_DNA"/>
</dbReference>